<sequence length="171" mass="18795">MHTRPLARADLITGVILVVLGVAAFVESWGMPRLEERNINPWTAPGLVPGMLGILIALLGTVLALRSAFAGAFGPQLPLDDDTPEQRRAAWRRLVLCSTLCLVYSVGLVGHTPFWFATGLFVFTFIVSFEWEWDEAWASRARKLGIAAAIGFLAAVAIPYLFETLFLVRLP</sequence>
<organism evidence="3 4">
    <name type="scientific">Rhodoplanes roseus</name>
    <dbReference type="NCBI Taxonomy" id="29409"/>
    <lineage>
        <taxon>Bacteria</taxon>
        <taxon>Pseudomonadati</taxon>
        <taxon>Pseudomonadota</taxon>
        <taxon>Alphaproteobacteria</taxon>
        <taxon>Hyphomicrobiales</taxon>
        <taxon>Nitrobacteraceae</taxon>
        <taxon>Rhodoplanes</taxon>
    </lineage>
</organism>
<dbReference type="Pfam" id="PF07331">
    <property type="entry name" value="TctB"/>
    <property type="match status" value="1"/>
</dbReference>
<feature type="transmembrane region" description="Helical" evidence="1">
    <location>
        <begin position="90"/>
        <end position="108"/>
    </location>
</feature>
<comment type="caution">
    <text evidence="3">The sequence shown here is derived from an EMBL/GenBank/DDBJ whole genome shotgun (WGS) entry which is preliminary data.</text>
</comment>
<accession>A0A327KX65</accession>
<evidence type="ECO:0000313" key="3">
    <source>
        <dbReference type="EMBL" id="RAI42145.1"/>
    </source>
</evidence>
<evidence type="ECO:0000259" key="2">
    <source>
        <dbReference type="Pfam" id="PF07331"/>
    </source>
</evidence>
<reference evidence="3 4" key="1">
    <citation type="submission" date="2017-07" db="EMBL/GenBank/DDBJ databases">
        <title>Draft Genome Sequences of Select Purple Nonsulfur Bacteria.</title>
        <authorList>
            <person name="Lasarre B."/>
            <person name="Mckinlay J.B."/>
        </authorList>
    </citation>
    <scope>NUCLEOTIDE SEQUENCE [LARGE SCALE GENOMIC DNA]</scope>
    <source>
        <strain evidence="3 4">DSM 5909</strain>
    </source>
</reference>
<protein>
    <recommendedName>
        <fullName evidence="2">DUF1468 domain-containing protein</fullName>
    </recommendedName>
</protein>
<evidence type="ECO:0000256" key="1">
    <source>
        <dbReference type="SAM" id="Phobius"/>
    </source>
</evidence>
<feature type="domain" description="DUF1468" evidence="2">
    <location>
        <begin position="12"/>
        <end position="171"/>
    </location>
</feature>
<feature type="transmembrane region" description="Helical" evidence="1">
    <location>
        <begin position="46"/>
        <end position="69"/>
    </location>
</feature>
<dbReference type="RefSeq" id="WP_111420809.1">
    <property type="nucleotide sequence ID" value="NZ_NPEX01000165.1"/>
</dbReference>
<feature type="transmembrane region" description="Helical" evidence="1">
    <location>
        <begin position="7"/>
        <end position="26"/>
    </location>
</feature>
<dbReference type="AlphaFoldDB" id="A0A327KX65"/>
<name>A0A327KX65_9BRAD</name>
<keyword evidence="1" id="KW-0472">Membrane</keyword>
<evidence type="ECO:0000313" key="4">
    <source>
        <dbReference type="Proteomes" id="UP000249130"/>
    </source>
</evidence>
<keyword evidence="4" id="KW-1185">Reference proteome</keyword>
<dbReference type="InterPro" id="IPR009936">
    <property type="entry name" value="DUF1468"/>
</dbReference>
<gene>
    <name evidence="3" type="ORF">CH341_20240</name>
</gene>
<feature type="transmembrane region" description="Helical" evidence="1">
    <location>
        <begin position="144"/>
        <end position="162"/>
    </location>
</feature>
<keyword evidence="1" id="KW-1133">Transmembrane helix</keyword>
<proteinExistence type="predicted"/>
<dbReference type="EMBL" id="NPEX01000165">
    <property type="protein sequence ID" value="RAI42145.1"/>
    <property type="molecule type" value="Genomic_DNA"/>
</dbReference>
<dbReference type="Proteomes" id="UP000249130">
    <property type="component" value="Unassembled WGS sequence"/>
</dbReference>
<keyword evidence="1" id="KW-0812">Transmembrane</keyword>
<dbReference type="OrthoDB" id="6195486at2"/>